<keyword evidence="2" id="KW-1185">Reference proteome</keyword>
<reference evidence="1" key="1">
    <citation type="submission" date="2020-08" db="EMBL/GenBank/DDBJ databases">
        <title>Multicomponent nature underlies the extraordinary mechanical properties of spider dragline silk.</title>
        <authorList>
            <person name="Kono N."/>
            <person name="Nakamura H."/>
            <person name="Mori M."/>
            <person name="Yoshida Y."/>
            <person name="Ohtoshi R."/>
            <person name="Malay A.D."/>
            <person name="Moran D.A.P."/>
            <person name="Tomita M."/>
            <person name="Numata K."/>
            <person name="Arakawa K."/>
        </authorList>
    </citation>
    <scope>NUCLEOTIDE SEQUENCE</scope>
</reference>
<organism evidence="1 2">
    <name type="scientific">Nephila pilipes</name>
    <name type="common">Giant wood spider</name>
    <name type="synonym">Nephila maculata</name>
    <dbReference type="NCBI Taxonomy" id="299642"/>
    <lineage>
        <taxon>Eukaryota</taxon>
        <taxon>Metazoa</taxon>
        <taxon>Ecdysozoa</taxon>
        <taxon>Arthropoda</taxon>
        <taxon>Chelicerata</taxon>
        <taxon>Arachnida</taxon>
        <taxon>Araneae</taxon>
        <taxon>Araneomorphae</taxon>
        <taxon>Entelegynae</taxon>
        <taxon>Araneoidea</taxon>
        <taxon>Nephilidae</taxon>
        <taxon>Nephila</taxon>
    </lineage>
</organism>
<protein>
    <submittedName>
        <fullName evidence="1">Uncharacterized protein</fullName>
    </submittedName>
</protein>
<evidence type="ECO:0000313" key="1">
    <source>
        <dbReference type="EMBL" id="GFT78897.1"/>
    </source>
</evidence>
<accession>A0A8X6PQF7</accession>
<dbReference type="AlphaFoldDB" id="A0A8X6PQF7"/>
<comment type="caution">
    <text evidence="1">The sequence shown here is derived from an EMBL/GenBank/DDBJ whole genome shotgun (WGS) entry which is preliminary data.</text>
</comment>
<name>A0A8X6PQF7_NEPPI</name>
<gene>
    <name evidence="1" type="ORF">NPIL_564521</name>
</gene>
<dbReference type="EMBL" id="BMAW01022663">
    <property type="protein sequence ID" value="GFT78897.1"/>
    <property type="molecule type" value="Genomic_DNA"/>
</dbReference>
<proteinExistence type="predicted"/>
<evidence type="ECO:0000313" key="2">
    <source>
        <dbReference type="Proteomes" id="UP000887013"/>
    </source>
</evidence>
<dbReference type="Proteomes" id="UP000887013">
    <property type="component" value="Unassembled WGS sequence"/>
</dbReference>
<sequence>MAYKMLVKAGLGRHSLFFDYAEFQNTNFFPECRHNKRIPLVEVIAFLPVSGTLVFDPVVRDAKLKNPVLKNVALERTALPCKECGFLLPSAERNKKNKEKRVEWPG</sequence>